<dbReference type="GeneID" id="10500796"/>
<reference evidence="2" key="1">
    <citation type="journal article" date="2011" name="Genome Biol.">
        <title>Comparative genomics of the social amoebae Dictyostelium discoideum and Dictyostelium purpureum.</title>
        <authorList>
            <consortium name="US DOE Joint Genome Institute (JGI-PGF)"/>
            <person name="Sucgang R."/>
            <person name="Kuo A."/>
            <person name="Tian X."/>
            <person name="Salerno W."/>
            <person name="Parikh A."/>
            <person name="Feasley C.L."/>
            <person name="Dalin E."/>
            <person name="Tu H."/>
            <person name="Huang E."/>
            <person name="Barry K."/>
            <person name="Lindquist E."/>
            <person name="Shapiro H."/>
            <person name="Bruce D."/>
            <person name="Schmutz J."/>
            <person name="Salamov A."/>
            <person name="Fey P."/>
            <person name="Gaudet P."/>
            <person name="Anjard C."/>
            <person name="Babu M.M."/>
            <person name="Basu S."/>
            <person name="Bushmanova Y."/>
            <person name="van der Wel H."/>
            <person name="Katoh-Kurasawa M."/>
            <person name="Dinh C."/>
            <person name="Coutinho P.M."/>
            <person name="Saito T."/>
            <person name="Elias M."/>
            <person name="Schaap P."/>
            <person name="Kay R.R."/>
            <person name="Henrissat B."/>
            <person name="Eichinger L."/>
            <person name="Rivero F."/>
            <person name="Putnam N.H."/>
            <person name="West C.M."/>
            <person name="Loomis W.F."/>
            <person name="Chisholm R.L."/>
            <person name="Shaulsky G."/>
            <person name="Strassmann J.E."/>
            <person name="Queller D.C."/>
            <person name="Kuspa A."/>
            <person name="Grigoriev I.V."/>
        </authorList>
    </citation>
    <scope>NUCLEOTIDE SEQUENCE [LARGE SCALE GENOMIC DNA]</scope>
    <source>
        <strain evidence="2">QSDP1</strain>
    </source>
</reference>
<proteinExistence type="predicted"/>
<dbReference type="KEGG" id="dpp:DICPUDRAFT_151832"/>
<evidence type="ECO:0000313" key="1">
    <source>
        <dbReference type="EMBL" id="EGC35805.1"/>
    </source>
</evidence>
<protein>
    <submittedName>
        <fullName evidence="1">Uncharacterized protein</fullName>
    </submittedName>
</protein>
<dbReference type="EMBL" id="GL871047">
    <property type="protein sequence ID" value="EGC35805.1"/>
    <property type="molecule type" value="Genomic_DNA"/>
</dbReference>
<dbReference type="Proteomes" id="UP000001064">
    <property type="component" value="Unassembled WGS sequence"/>
</dbReference>
<sequence>MAIEKIKYMGFKNCYKISWNHFRVIVTTDVGPRIISLQYNEGSSIFAVQSNPSVISPNEGWKLFGGHRLWHAPEQNPRTYYPDNSPIQIEIVNEYKIILRQETELTTGIKKTISLELKGTGRLSHIEVNHYLENKGQWPIEVAPWAISVMAPTTCAIIPLSNNDPSGLLPKTSISIWNYTKLNDPRFTFGEKYILVKQDPESETSTKIGSKVNSGWSAAIHKSTLFVKMIDTDTSNLKADFGANVEVYTSSDILELETVGQLLPLNPSPLLSPPLDLTTPNKITKTTPQVSKLTEKWYLFETESPSPSNDGDVDKNILPIVNEILQHQ</sequence>
<evidence type="ECO:0000313" key="2">
    <source>
        <dbReference type="Proteomes" id="UP000001064"/>
    </source>
</evidence>
<dbReference type="InParanoid" id="F0ZJV4"/>
<organism evidence="1 2">
    <name type="scientific">Dictyostelium purpureum</name>
    <name type="common">Slime mold</name>
    <dbReference type="NCBI Taxonomy" id="5786"/>
    <lineage>
        <taxon>Eukaryota</taxon>
        <taxon>Amoebozoa</taxon>
        <taxon>Evosea</taxon>
        <taxon>Eumycetozoa</taxon>
        <taxon>Dictyostelia</taxon>
        <taxon>Dictyosteliales</taxon>
        <taxon>Dictyosteliaceae</taxon>
        <taxon>Dictyostelium</taxon>
    </lineage>
</organism>
<dbReference type="AlphaFoldDB" id="F0ZJV4"/>
<name>F0ZJV4_DICPU</name>
<dbReference type="OrthoDB" id="17067at2759"/>
<keyword evidence="2" id="KW-1185">Reference proteome</keyword>
<gene>
    <name evidence="1" type="ORF">DICPUDRAFT_151832</name>
</gene>
<dbReference type="OMA" id="LWHSPEA"/>
<dbReference type="VEuPathDB" id="AmoebaDB:DICPUDRAFT_151832"/>
<dbReference type="eggNOG" id="ENOG502RDG6">
    <property type="taxonomic scope" value="Eukaryota"/>
</dbReference>
<dbReference type="RefSeq" id="XP_003287699.1">
    <property type="nucleotide sequence ID" value="XM_003287651.1"/>
</dbReference>
<accession>F0ZJV4</accession>